<name>A0A0H5D5I5_9RHOB</name>
<protein>
    <submittedName>
        <fullName evidence="2">MarR family protein</fullName>
    </submittedName>
</protein>
<organism evidence="2 3">
    <name type="scientific">Phaeobacter italicus</name>
    <dbReference type="NCBI Taxonomy" id="481446"/>
    <lineage>
        <taxon>Bacteria</taxon>
        <taxon>Pseudomonadati</taxon>
        <taxon>Pseudomonadota</taxon>
        <taxon>Alphaproteobacteria</taxon>
        <taxon>Rhodobacterales</taxon>
        <taxon>Roseobacteraceae</taxon>
        <taxon>Phaeobacter</taxon>
    </lineage>
</organism>
<proteinExistence type="predicted"/>
<evidence type="ECO:0000313" key="2">
    <source>
        <dbReference type="EMBL" id="CRL12366.1"/>
    </source>
</evidence>
<dbReference type="PANTHER" id="PTHR33164:SF43">
    <property type="entry name" value="HTH-TYPE TRANSCRIPTIONAL REPRESSOR YETL"/>
    <property type="match status" value="1"/>
</dbReference>
<dbReference type="InterPro" id="IPR000835">
    <property type="entry name" value="HTH_MarR-typ"/>
</dbReference>
<gene>
    <name evidence="2" type="ORF">NIT7321_03240</name>
</gene>
<keyword evidence="3" id="KW-1185">Reference proteome</keyword>
<dbReference type="PRINTS" id="PR00598">
    <property type="entry name" value="HTHMARR"/>
</dbReference>
<dbReference type="Pfam" id="PF12802">
    <property type="entry name" value="MarR_2"/>
    <property type="match status" value="1"/>
</dbReference>
<evidence type="ECO:0000259" key="1">
    <source>
        <dbReference type="PROSITE" id="PS50995"/>
    </source>
</evidence>
<dbReference type="STRING" id="481446.NIT7645_01954"/>
<dbReference type="GO" id="GO:0006950">
    <property type="term" value="P:response to stress"/>
    <property type="evidence" value="ECO:0007669"/>
    <property type="project" value="TreeGrafter"/>
</dbReference>
<dbReference type="InterPro" id="IPR039422">
    <property type="entry name" value="MarR/SlyA-like"/>
</dbReference>
<dbReference type="PROSITE" id="PS50995">
    <property type="entry name" value="HTH_MARR_2"/>
    <property type="match status" value="1"/>
</dbReference>
<dbReference type="EMBL" id="CVRL01000039">
    <property type="protein sequence ID" value="CRL12366.1"/>
    <property type="molecule type" value="Genomic_DNA"/>
</dbReference>
<sequence length="195" mass="21044">MVILTRYQACMTAAHDIASLLDRLSRLHGTGRRSVGLNPAQASALDYLARANRFSRTPSAVAEYLSATRGTVSQTLKSLAAKGLAEEGPAGTDRRSRRYDLTAEGEALARTLDAGGGVDLPDHLLEDVRNTLSQLVMGMIAARGGRSFGLCRSCRFHRNSEAGAHCALMDVPLRNEETTQICQEHEPGDCTTKET</sequence>
<dbReference type="InterPro" id="IPR036388">
    <property type="entry name" value="WH-like_DNA-bd_sf"/>
</dbReference>
<accession>A0A0H5D5I5</accession>
<reference evidence="3" key="1">
    <citation type="submission" date="2015-05" db="EMBL/GenBank/DDBJ databases">
        <authorList>
            <person name="Rodrigo-Torres Lidia"/>
            <person name="Arahal R.David."/>
        </authorList>
    </citation>
    <scope>NUCLEOTIDE SEQUENCE [LARGE SCALE GENOMIC DNA]</scope>
    <source>
        <strain evidence="3">CECT 7321</strain>
    </source>
</reference>
<dbReference type="GO" id="GO:0003700">
    <property type="term" value="F:DNA-binding transcription factor activity"/>
    <property type="evidence" value="ECO:0007669"/>
    <property type="project" value="InterPro"/>
</dbReference>
<dbReference type="AlphaFoldDB" id="A0A0H5D5I5"/>
<evidence type="ECO:0000313" key="3">
    <source>
        <dbReference type="Proteomes" id="UP000043764"/>
    </source>
</evidence>
<feature type="domain" description="HTH marR-type" evidence="1">
    <location>
        <begin position="14"/>
        <end position="141"/>
    </location>
</feature>
<dbReference type="PANTHER" id="PTHR33164">
    <property type="entry name" value="TRANSCRIPTIONAL REGULATOR, MARR FAMILY"/>
    <property type="match status" value="1"/>
</dbReference>
<dbReference type="Gene3D" id="1.10.10.10">
    <property type="entry name" value="Winged helix-like DNA-binding domain superfamily/Winged helix DNA-binding domain"/>
    <property type="match status" value="1"/>
</dbReference>
<dbReference type="InterPro" id="IPR036390">
    <property type="entry name" value="WH_DNA-bd_sf"/>
</dbReference>
<dbReference type="SMART" id="SM00347">
    <property type="entry name" value="HTH_MARR"/>
    <property type="match status" value="1"/>
</dbReference>
<dbReference type="SUPFAM" id="SSF46785">
    <property type="entry name" value="Winged helix' DNA-binding domain"/>
    <property type="match status" value="1"/>
</dbReference>
<dbReference type="Proteomes" id="UP000043764">
    <property type="component" value="Unassembled WGS sequence"/>
</dbReference>